<name>A0A948X1G1_9GAMM</name>
<evidence type="ECO:0000313" key="4">
    <source>
        <dbReference type="EMBL" id="MBU3844391.1"/>
    </source>
</evidence>
<sequence length="556" mass="61229">MKLPLNLPPQKRPRNLEELFAADAAEDGLHLLADVAVNPLKHIKNPQVAESAQQVLDFVGRYQHLPEDQAAYKDFADKEAAAAWYGLQQHYPQVAQDIRTQVQAQLTSHKLEATTTSTTTNMPSSKAAALTAVRGSLESGGSANTQASDHLTATTSSPQTDSRKKQTPKTESALTPASEPHATEDKPTAATATITDTSQVVTASVTAPASASPPAASLPKVYQSIDEVLAEGDALGLFADIDAALQIQPQTQFTLQPESATALKPRHRAVDAAVSGICPDYDTYEPLMKRCVELLRSKDLATSPVTEYKYKKLKPGQFYLLHGLIALIARSDIGSDRIRNEHNKPSYRVKVVYNNSTQYSPWNYSFLEALINDKEGASLHGTTSTGKCFLQECEQTLSAAQAQEELQRQEQEAIAKGQATGYVYILQSLSKHQTLTQFQQHSELIKVGFCTTTVEERIKNAEHSSTYLYAPVRVVRTYRCTNIDPQKLEHLVQALLHEHRLYVTLMDKVTGKQCKPEEWFTVSPKTACEIVDHILDGTIMQYRVDSVQGKLVKIGS</sequence>
<feature type="compositionally biased region" description="Polar residues" evidence="2">
    <location>
        <begin position="139"/>
        <end position="160"/>
    </location>
</feature>
<dbReference type="Proteomes" id="UP000733611">
    <property type="component" value="Unassembled WGS sequence"/>
</dbReference>
<reference evidence="4" key="2">
    <citation type="submission" date="2021-04" db="EMBL/GenBank/DDBJ databases">
        <authorList>
            <person name="Gilroy R."/>
        </authorList>
    </citation>
    <scope>NUCLEOTIDE SEQUENCE</scope>
    <source>
        <strain evidence="4">378</strain>
    </source>
</reference>
<evidence type="ECO:0000259" key="3">
    <source>
        <dbReference type="SMART" id="SM00974"/>
    </source>
</evidence>
<feature type="coiled-coil region" evidence="1">
    <location>
        <begin position="390"/>
        <end position="419"/>
    </location>
</feature>
<protein>
    <submittedName>
        <fullName evidence="4">GIY-YIG nuclease family protein</fullName>
    </submittedName>
</protein>
<reference evidence="4" key="1">
    <citation type="journal article" date="2021" name="PeerJ">
        <title>Extensive microbial diversity within the chicken gut microbiome revealed by metagenomics and culture.</title>
        <authorList>
            <person name="Gilroy R."/>
            <person name="Ravi A."/>
            <person name="Getino M."/>
            <person name="Pursley I."/>
            <person name="Horton D.L."/>
            <person name="Alikhan N.F."/>
            <person name="Baker D."/>
            <person name="Gharbi K."/>
            <person name="Hall N."/>
            <person name="Watson M."/>
            <person name="Adriaenssens E.M."/>
            <person name="Foster-Nyarko E."/>
            <person name="Jarju S."/>
            <person name="Secka A."/>
            <person name="Antonio M."/>
            <person name="Oren A."/>
            <person name="Chaudhuri R.R."/>
            <person name="La Ragione R."/>
            <person name="Hildebrand F."/>
            <person name="Pallen M.J."/>
        </authorList>
    </citation>
    <scope>NUCLEOTIDE SEQUENCE</scope>
    <source>
        <strain evidence="4">378</strain>
    </source>
</reference>
<feature type="domain" description="Bacteriophage T5 Orf172 DNA-binding" evidence="3">
    <location>
        <begin position="439"/>
        <end position="534"/>
    </location>
</feature>
<gene>
    <name evidence="4" type="ORF">H9847_05920</name>
</gene>
<evidence type="ECO:0000256" key="1">
    <source>
        <dbReference type="SAM" id="Coils"/>
    </source>
</evidence>
<comment type="caution">
    <text evidence="4">The sequence shown here is derived from an EMBL/GenBank/DDBJ whole genome shotgun (WGS) entry which is preliminary data.</text>
</comment>
<evidence type="ECO:0000313" key="5">
    <source>
        <dbReference type="Proteomes" id="UP000733611"/>
    </source>
</evidence>
<dbReference type="SMART" id="SM00974">
    <property type="entry name" value="T5orf172"/>
    <property type="match status" value="1"/>
</dbReference>
<dbReference type="AlphaFoldDB" id="A0A948X1G1"/>
<dbReference type="InterPro" id="IPR018306">
    <property type="entry name" value="Phage_T5_Orf172_DNA-bd"/>
</dbReference>
<proteinExistence type="predicted"/>
<organism evidence="4 5">
    <name type="scientific">Candidatus Anaerobiospirillum pullicola</name>
    <dbReference type="NCBI Taxonomy" id="2838451"/>
    <lineage>
        <taxon>Bacteria</taxon>
        <taxon>Pseudomonadati</taxon>
        <taxon>Pseudomonadota</taxon>
        <taxon>Gammaproteobacteria</taxon>
        <taxon>Aeromonadales</taxon>
        <taxon>Succinivibrionaceae</taxon>
        <taxon>Anaerobiospirillum</taxon>
    </lineage>
</organism>
<dbReference type="Pfam" id="PF13455">
    <property type="entry name" value="MUG113"/>
    <property type="match status" value="1"/>
</dbReference>
<accession>A0A948X1G1</accession>
<keyword evidence="1" id="KW-0175">Coiled coil</keyword>
<dbReference type="EMBL" id="JAHLFE010000116">
    <property type="protein sequence ID" value="MBU3844391.1"/>
    <property type="molecule type" value="Genomic_DNA"/>
</dbReference>
<feature type="region of interest" description="Disordered" evidence="2">
    <location>
        <begin position="113"/>
        <end position="189"/>
    </location>
</feature>
<evidence type="ECO:0000256" key="2">
    <source>
        <dbReference type="SAM" id="MobiDB-lite"/>
    </source>
</evidence>